<feature type="transmembrane region" description="Helical" evidence="8">
    <location>
        <begin position="116"/>
        <end position="134"/>
    </location>
</feature>
<evidence type="ECO:0000256" key="6">
    <source>
        <dbReference type="ARBA" id="ARBA00023136"/>
    </source>
</evidence>
<feature type="transmembrane region" description="Helical" evidence="8">
    <location>
        <begin position="272"/>
        <end position="290"/>
    </location>
</feature>
<dbReference type="GO" id="GO:0005886">
    <property type="term" value="C:plasma membrane"/>
    <property type="evidence" value="ECO:0007669"/>
    <property type="project" value="UniProtKB-SubCell"/>
</dbReference>
<evidence type="ECO:0000256" key="5">
    <source>
        <dbReference type="ARBA" id="ARBA00022989"/>
    </source>
</evidence>
<organism evidence="10 11">
    <name type="scientific">Candidatus Cytomitobacter indipagum</name>
    <dbReference type="NCBI Taxonomy" id="2601575"/>
    <lineage>
        <taxon>Bacteria</taxon>
        <taxon>Pseudomonadati</taxon>
        <taxon>Pseudomonadota</taxon>
        <taxon>Alphaproteobacteria</taxon>
        <taxon>Holosporales</taxon>
        <taxon>Holosporaceae</taxon>
        <taxon>Candidatus Cytomitobacter</taxon>
    </lineage>
</organism>
<keyword evidence="11" id="KW-1185">Reference proteome</keyword>
<feature type="transmembrane region" description="Helical" evidence="8">
    <location>
        <begin position="332"/>
        <end position="355"/>
    </location>
</feature>
<dbReference type="InterPro" id="IPR001750">
    <property type="entry name" value="ND/Mrp_TM"/>
</dbReference>
<keyword evidence="3" id="KW-1003">Cell membrane</keyword>
<comment type="subcellular location">
    <subcellularLocation>
        <location evidence="1">Cell membrane</location>
        <topology evidence="1">Multi-pass membrane protein</topology>
    </subcellularLocation>
    <subcellularLocation>
        <location evidence="7">Membrane</location>
        <topology evidence="7">Multi-pass membrane protein</topology>
    </subcellularLocation>
</comment>
<reference evidence="10 11" key="1">
    <citation type="submission" date="2019-08" db="EMBL/GenBank/DDBJ databases">
        <title>Highly reduced genomes of protist endosymbionts show evolutionary convergence.</title>
        <authorList>
            <person name="George E."/>
            <person name="Husnik F."/>
            <person name="Tashyreva D."/>
            <person name="Prokopchuk G."/>
            <person name="Horak A."/>
            <person name="Kwong W.K."/>
            <person name="Lukes J."/>
            <person name="Keeling P.J."/>
        </authorList>
    </citation>
    <scope>NUCLEOTIDE SEQUENCE [LARGE SCALE GENOMIC DNA]</scope>
    <source>
        <strain evidence="10">1605</strain>
    </source>
</reference>
<dbReference type="KEGG" id="cip:FZC35_01450"/>
<feature type="transmembrane region" description="Helical" evidence="8">
    <location>
        <begin position="361"/>
        <end position="379"/>
    </location>
</feature>
<feature type="transmembrane region" description="Helical" evidence="8">
    <location>
        <begin position="35"/>
        <end position="53"/>
    </location>
</feature>
<evidence type="ECO:0000256" key="2">
    <source>
        <dbReference type="ARBA" id="ARBA00005346"/>
    </source>
</evidence>
<gene>
    <name evidence="10" type="ORF">FZC35_01450</name>
</gene>
<feature type="transmembrane region" description="Helical" evidence="8">
    <location>
        <begin position="247"/>
        <end position="265"/>
    </location>
</feature>
<feature type="transmembrane region" description="Helical" evidence="8">
    <location>
        <begin position="74"/>
        <end position="96"/>
    </location>
</feature>
<keyword evidence="5 8" id="KW-1133">Transmembrane helix</keyword>
<feature type="transmembrane region" description="Helical" evidence="8">
    <location>
        <begin position="409"/>
        <end position="428"/>
    </location>
</feature>
<sequence>MMLTLSSASLFILFSAVLLNIFFDKLKCNSLTIKYTNISVIFICSALLLHDYYSINMQLINFDPRIIKIMPNNIGIFIALSASALTSLAILCSPNLSIGFLANLYGIYKITCTTDFFNMYVGYEIVLIGFLFCLIKSGFSQWKQYLKYQMMASFIIVFGVALFYLEQGHLIIFSQQKPFISSYVMLIGFLIKCGIYPFGLWISLYKNMPNYISFWASGIITKISLYSILILMPWIRMDALPFKQINILEILSIISSIFGSILAYQSRENRKILSFHIMSQIGILLNIAIFEFCFFDKSGNFYLTKLYLLHHIWTKSTLFLMEDCKKSWILKYAALSLVGAPLTPGFLAKFSALYFMISKQYYLGAINLIFSSLITAFSMEKFLNKNTYRLNYMKESGQKINNINFKNKVSIASLLAHAILILGLMKAFI</sequence>
<feature type="domain" description="NADH:quinone oxidoreductase/Mrp antiporter transmembrane" evidence="9">
    <location>
        <begin position="114"/>
        <end position="321"/>
    </location>
</feature>
<evidence type="ECO:0000256" key="8">
    <source>
        <dbReference type="SAM" id="Phobius"/>
    </source>
</evidence>
<evidence type="ECO:0000256" key="4">
    <source>
        <dbReference type="ARBA" id="ARBA00022692"/>
    </source>
</evidence>
<feature type="transmembrane region" description="Helical" evidence="8">
    <location>
        <begin position="146"/>
        <end position="165"/>
    </location>
</feature>
<dbReference type="InterPro" id="IPR050586">
    <property type="entry name" value="CPA3_Na-H_Antiporter_D"/>
</dbReference>
<feature type="transmembrane region" description="Helical" evidence="8">
    <location>
        <begin position="214"/>
        <end position="235"/>
    </location>
</feature>
<protein>
    <recommendedName>
        <fullName evidence="9">NADH:quinone oxidoreductase/Mrp antiporter transmembrane domain-containing protein</fullName>
    </recommendedName>
</protein>
<proteinExistence type="inferred from homology"/>
<comment type="similarity">
    <text evidence="2">Belongs to the CPA3 antiporters (TC 2.A.63) subunit D family.</text>
</comment>
<evidence type="ECO:0000313" key="11">
    <source>
        <dbReference type="Proteomes" id="UP000325155"/>
    </source>
</evidence>
<dbReference type="OrthoDB" id="9768329at2"/>
<evidence type="ECO:0000256" key="3">
    <source>
        <dbReference type="ARBA" id="ARBA00022475"/>
    </source>
</evidence>
<evidence type="ECO:0000259" key="9">
    <source>
        <dbReference type="Pfam" id="PF00361"/>
    </source>
</evidence>
<evidence type="ECO:0000256" key="1">
    <source>
        <dbReference type="ARBA" id="ARBA00004651"/>
    </source>
</evidence>
<dbReference type="Proteomes" id="UP000325155">
    <property type="component" value="Chromosome"/>
</dbReference>
<dbReference type="PANTHER" id="PTHR42703:SF1">
    <property type="entry name" value="NA(+)_H(+) ANTIPORTER SUBUNIT D1"/>
    <property type="match status" value="1"/>
</dbReference>
<dbReference type="PANTHER" id="PTHR42703">
    <property type="entry name" value="NADH DEHYDROGENASE"/>
    <property type="match status" value="1"/>
</dbReference>
<keyword evidence="4 7" id="KW-0812">Transmembrane</keyword>
<dbReference type="Pfam" id="PF00361">
    <property type="entry name" value="Proton_antipo_M"/>
    <property type="match status" value="1"/>
</dbReference>
<dbReference type="EMBL" id="CP043315">
    <property type="protein sequence ID" value="QEK38037.1"/>
    <property type="molecule type" value="Genomic_DNA"/>
</dbReference>
<feature type="transmembrane region" description="Helical" evidence="8">
    <location>
        <begin position="180"/>
        <end position="202"/>
    </location>
</feature>
<evidence type="ECO:0000313" key="10">
    <source>
        <dbReference type="EMBL" id="QEK38037.1"/>
    </source>
</evidence>
<dbReference type="AlphaFoldDB" id="A0A5C0UEA3"/>
<name>A0A5C0UEA3_9PROT</name>
<evidence type="ECO:0000256" key="7">
    <source>
        <dbReference type="RuleBase" id="RU000320"/>
    </source>
</evidence>
<accession>A0A5C0UEA3</accession>
<keyword evidence="6 8" id="KW-0472">Membrane</keyword>